<keyword evidence="1" id="KW-0732">Signal</keyword>
<feature type="domain" description="DUF243" evidence="2">
    <location>
        <begin position="190"/>
        <end position="290"/>
    </location>
</feature>
<gene>
    <name evidence="3" type="ORF">PHAECO_LOCUS8975</name>
</gene>
<sequence length="533" mass="56052">MKLILLTTLAALVAADVSHLINHPASSYNLPQNTITGDSKFVSYSTTPAPELALSLNNHQNFGAEIGSFGASGYSTPAPFLDGGLVSSTPAPLFNGVVSSTVAPSFDLNSLGSYSSGVDVSNVGYSTPAPIVDSGLYYSSTPAPQLLNYAPLVSYDSSSINLGPITTSGGSINEAFGLSDYEVRPQVQAHEVNRQVYFYSAPEDEEPIQTRIRVAPATPVKKNIRYIFIKAPSAPTLGQVEIAAPPQAEEKTVVYVLAKKPELEQQIVVKSAPVTEAPKPEVYFIKYRNQKEAEEAISKAQGGHAEGHVSAYNHEGSNDFVGSISRETTRTQPIINYSNEASSAGEGSVISSSGIGSSSGLGLSSLNYAGAFPARLGDARFHFSAPTSSFSSSFVNQPAVQLNRGFSYTTPAPIPYNSGLSYSTSSPLQYNSGLSYTTSSPLQYNSGLSYSTSSPLQYNSGLSYSTAAPIQFQSFSTPTVNIGSGFKSVFSRFNGPVVSSTAEPSSFASSTVAPEISVSSTPAFSSYGLPAKK</sequence>
<protein>
    <recommendedName>
        <fullName evidence="2">DUF243 domain-containing protein</fullName>
    </recommendedName>
</protein>
<dbReference type="OrthoDB" id="6762134at2759"/>
<organism evidence="3 4">
    <name type="scientific">Phaedon cochleariae</name>
    <name type="common">Mustard beetle</name>
    <dbReference type="NCBI Taxonomy" id="80249"/>
    <lineage>
        <taxon>Eukaryota</taxon>
        <taxon>Metazoa</taxon>
        <taxon>Ecdysozoa</taxon>
        <taxon>Arthropoda</taxon>
        <taxon>Hexapoda</taxon>
        <taxon>Insecta</taxon>
        <taxon>Pterygota</taxon>
        <taxon>Neoptera</taxon>
        <taxon>Endopterygota</taxon>
        <taxon>Coleoptera</taxon>
        <taxon>Polyphaga</taxon>
        <taxon>Cucujiformia</taxon>
        <taxon>Chrysomeloidea</taxon>
        <taxon>Chrysomelidae</taxon>
        <taxon>Chrysomelinae</taxon>
        <taxon>Chrysomelini</taxon>
        <taxon>Phaedon</taxon>
    </lineage>
</organism>
<evidence type="ECO:0000313" key="3">
    <source>
        <dbReference type="EMBL" id="CAH1170108.1"/>
    </source>
</evidence>
<dbReference type="GO" id="GO:0062129">
    <property type="term" value="C:chitin-based extracellular matrix"/>
    <property type="evidence" value="ECO:0007669"/>
    <property type="project" value="TreeGrafter"/>
</dbReference>
<feature type="signal peptide" evidence="1">
    <location>
        <begin position="1"/>
        <end position="15"/>
    </location>
</feature>
<dbReference type="PANTHER" id="PTHR31927">
    <property type="entry name" value="FI07246P-RELATED-RELATED"/>
    <property type="match status" value="1"/>
</dbReference>
<reference evidence="3" key="2">
    <citation type="submission" date="2022-10" db="EMBL/GenBank/DDBJ databases">
        <authorList>
            <consortium name="ENA_rothamsted_submissions"/>
            <consortium name="culmorum"/>
            <person name="King R."/>
        </authorList>
    </citation>
    <scope>NUCLEOTIDE SEQUENCE</scope>
</reference>
<dbReference type="GO" id="GO:0008010">
    <property type="term" value="F:structural constituent of chitin-based larval cuticle"/>
    <property type="evidence" value="ECO:0007669"/>
    <property type="project" value="TreeGrafter"/>
</dbReference>
<feature type="chain" id="PRO_5040410777" description="DUF243 domain-containing protein" evidence="1">
    <location>
        <begin position="16"/>
        <end position="533"/>
    </location>
</feature>
<evidence type="ECO:0000256" key="1">
    <source>
        <dbReference type="SAM" id="SignalP"/>
    </source>
</evidence>
<reference evidence="3" key="1">
    <citation type="submission" date="2022-01" db="EMBL/GenBank/DDBJ databases">
        <authorList>
            <person name="King R."/>
        </authorList>
    </citation>
    <scope>NUCLEOTIDE SEQUENCE</scope>
</reference>
<evidence type="ECO:0000259" key="2">
    <source>
        <dbReference type="SMART" id="SM00690"/>
    </source>
</evidence>
<dbReference type="PANTHER" id="PTHR31927:SF16">
    <property type="entry name" value="LP07342P"/>
    <property type="match status" value="1"/>
</dbReference>
<name>A0A9P0DUP3_PHACE</name>
<dbReference type="GO" id="GO:0040003">
    <property type="term" value="P:chitin-based cuticle development"/>
    <property type="evidence" value="ECO:0007669"/>
    <property type="project" value="TreeGrafter"/>
</dbReference>
<dbReference type="Pfam" id="PF03103">
    <property type="entry name" value="DUF243"/>
    <property type="match status" value="1"/>
</dbReference>
<keyword evidence="4" id="KW-1185">Reference proteome</keyword>
<dbReference type="EMBL" id="OU896711">
    <property type="protein sequence ID" value="CAH1170108.1"/>
    <property type="molecule type" value="Genomic_DNA"/>
</dbReference>
<evidence type="ECO:0000313" key="4">
    <source>
        <dbReference type="Proteomes" id="UP001153737"/>
    </source>
</evidence>
<dbReference type="InterPro" id="IPR004145">
    <property type="entry name" value="DUF243"/>
</dbReference>
<proteinExistence type="predicted"/>
<accession>A0A9P0DUP3</accession>
<dbReference type="SMART" id="SM00690">
    <property type="entry name" value="DM5"/>
    <property type="match status" value="1"/>
</dbReference>
<dbReference type="Proteomes" id="UP001153737">
    <property type="component" value="Chromosome 5"/>
</dbReference>
<dbReference type="AlphaFoldDB" id="A0A9P0DUP3"/>